<dbReference type="PANTHER" id="PTHR43790:SF4">
    <property type="entry name" value="GUANOSINE IMPORT ATP-BINDING PROTEIN NUPO"/>
    <property type="match status" value="1"/>
</dbReference>
<evidence type="ECO:0000259" key="3">
    <source>
        <dbReference type="PROSITE" id="PS50893"/>
    </source>
</evidence>
<dbReference type="AlphaFoldDB" id="A0A840V1H3"/>
<dbReference type="CDD" id="cd03216">
    <property type="entry name" value="ABC_Carb_Monos_I"/>
    <property type="match status" value="1"/>
</dbReference>
<name>A0A840V1H3_9BACT</name>
<dbReference type="CDD" id="cd03215">
    <property type="entry name" value="ABC_Carb_Monos_II"/>
    <property type="match status" value="1"/>
</dbReference>
<evidence type="ECO:0000313" key="4">
    <source>
        <dbReference type="EMBL" id="MBB5347031.1"/>
    </source>
</evidence>
<organism evidence="4 5">
    <name type="scientific">Desulfoprunum benzoelyticum</name>
    <dbReference type="NCBI Taxonomy" id="1506996"/>
    <lineage>
        <taxon>Bacteria</taxon>
        <taxon>Pseudomonadati</taxon>
        <taxon>Thermodesulfobacteriota</taxon>
        <taxon>Desulfobulbia</taxon>
        <taxon>Desulfobulbales</taxon>
        <taxon>Desulfobulbaceae</taxon>
        <taxon>Desulfoprunum</taxon>
    </lineage>
</organism>
<dbReference type="InterPro" id="IPR027417">
    <property type="entry name" value="P-loop_NTPase"/>
</dbReference>
<gene>
    <name evidence="4" type="ORF">HNQ81_000741</name>
</gene>
<proteinExistence type="predicted"/>
<dbReference type="SUPFAM" id="SSF52540">
    <property type="entry name" value="P-loop containing nucleoside triphosphate hydrolases"/>
    <property type="match status" value="2"/>
</dbReference>
<sequence length="521" mass="57167">MLELRGISKTFGPHSALSEVSLSIAAGEIHGLIGLNGSGKSTLLHILFGSSFIHETGGYNGSCFLDGKPFRFTSPAQAIAAGIGMVHQEFALIPEMTVAENILLSREKGFALTDTLFPRDFSLLDPRKNDHEARRALEYLDLKIDPRQKTGNLALNIRQFIEIAREISRDNLRLLLLDEPTAVLNTADAGNFLATLRHLADKGVAILFTSHRLPEIRGLCDRLTILREGRTVGCCDVRTASLGAITHLMLRESVTKAGRFRSRPTDDPILTIRDFQVAMAGEELLGLDLDVQRGEILGLISLSGHGKLAFGAGVIGQLPFRGSLQLDGATNPPSSSAAMIARGVFFLSEDRNRLGLLPRHSIMDNIAFSALQHDNRFLHPSLPRCLRLPDRRAIRRHGERCIREFDIRCTGPAQPVGELSGGNQQKVRIAHALTLSPRLMVVNEPTRGVDIAAKERILDMFLAINDRAGTTIVIASSELEELRRVCDRIAVLYQGRLHAILEPTADDLLFSRAISGKPVLH</sequence>
<evidence type="ECO:0000256" key="1">
    <source>
        <dbReference type="ARBA" id="ARBA00022741"/>
    </source>
</evidence>
<dbReference type="GO" id="GO:0016887">
    <property type="term" value="F:ATP hydrolysis activity"/>
    <property type="evidence" value="ECO:0007669"/>
    <property type="project" value="InterPro"/>
</dbReference>
<keyword evidence="5" id="KW-1185">Reference proteome</keyword>
<evidence type="ECO:0000313" key="5">
    <source>
        <dbReference type="Proteomes" id="UP000539642"/>
    </source>
</evidence>
<dbReference type="PANTHER" id="PTHR43790">
    <property type="entry name" value="CARBOHYDRATE TRANSPORT ATP-BINDING PROTEIN MG119-RELATED"/>
    <property type="match status" value="1"/>
</dbReference>
<dbReference type="SMART" id="SM00382">
    <property type="entry name" value="AAA"/>
    <property type="match status" value="2"/>
</dbReference>
<feature type="domain" description="ABC transporter" evidence="3">
    <location>
        <begin position="269"/>
        <end position="519"/>
    </location>
</feature>
<keyword evidence="1" id="KW-0547">Nucleotide-binding</keyword>
<dbReference type="Proteomes" id="UP000539642">
    <property type="component" value="Unassembled WGS sequence"/>
</dbReference>
<dbReference type="Pfam" id="PF00005">
    <property type="entry name" value="ABC_tran"/>
    <property type="match status" value="2"/>
</dbReference>
<dbReference type="PROSITE" id="PS50893">
    <property type="entry name" value="ABC_TRANSPORTER_2"/>
    <property type="match status" value="2"/>
</dbReference>
<dbReference type="InterPro" id="IPR003439">
    <property type="entry name" value="ABC_transporter-like_ATP-bd"/>
</dbReference>
<dbReference type="InterPro" id="IPR050107">
    <property type="entry name" value="ABC_carbohydrate_import_ATPase"/>
</dbReference>
<evidence type="ECO:0000256" key="2">
    <source>
        <dbReference type="ARBA" id="ARBA00022840"/>
    </source>
</evidence>
<dbReference type="InterPro" id="IPR003593">
    <property type="entry name" value="AAA+_ATPase"/>
</dbReference>
<keyword evidence="4" id="KW-0813">Transport</keyword>
<comment type="caution">
    <text evidence="4">The sequence shown here is derived from an EMBL/GenBank/DDBJ whole genome shotgun (WGS) entry which is preliminary data.</text>
</comment>
<feature type="domain" description="ABC transporter" evidence="3">
    <location>
        <begin position="2"/>
        <end position="253"/>
    </location>
</feature>
<keyword evidence="2 4" id="KW-0067">ATP-binding</keyword>
<keyword evidence="4" id="KW-0762">Sugar transport</keyword>
<dbReference type="Gene3D" id="3.40.50.300">
    <property type="entry name" value="P-loop containing nucleotide triphosphate hydrolases"/>
    <property type="match status" value="2"/>
</dbReference>
<dbReference type="EMBL" id="JACHEO010000002">
    <property type="protein sequence ID" value="MBB5347031.1"/>
    <property type="molecule type" value="Genomic_DNA"/>
</dbReference>
<reference evidence="4 5" key="1">
    <citation type="submission" date="2020-08" db="EMBL/GenBank/DDBJ databases">
        <title>Genomic Encyclopedia of Type Strains, Phase IV (KMG-IV): sequencing the most valuable type-strain genomes for metagenomic binning, comparative biology and taxonomic classification.</title>
        <authorList>
            <person name="Goeker M."/>
        </authorList>
    </citation>
    <scope>NUCLEOTIDE SEQUENCE [LARGE SCALE GENOMIC DNA]</scope>
    <source>
        <strain evidence="4 5">DSM 28570</strain>
    </source>
</reference>
<protein>
    <submittedName>
        <fullName evidence="4">Simple sugar transport system ATP-binding protein</fullName>
    </submittedName>
</protein>
<dbReference type="GO" id="GO:0005524">
    <property type="term" value="F:ATP binding"/>
    <property type="evidence" value="ECO:0007669"/>
    <property type="project" value="UniProtKB-KW"/>
</dbReference>
<accession>A0A840V1H3</accession>
<dbReference type="RefSeq" id="WP_183348415.1">
    <property type="nucleotide sequence ID" value="NZ_JACHEO010000002.1"/>
</dbReference>